<dbReference type="InterPro" id="IPR036249">
    <property type="entry name" value="Thioredoxin-like_sf"/>
</dbReference>
<organism evidence="2 3">
    <name type="scientific">Plantactinospora sonchi</name>
    <dbReference type="NCBI Taxonomy" id="1544735"/>
    <lineage>
        <taxon>Bacteria</taxon>
        <taxon>Bacillati</taxon>
        <taxon>Actinomycetota</taxon>
        <taxon>Actinomycetes</taxon>
        <taxon>Micromonosporales</taxon>
        <taxon>Micromonosporaceae</taxon>
        <taxon>Plantactinospora</taxon>
    </lineage>
</organism>
<dbReference type="Proteomes" id="UP001332243">
    <property type="component" value="Unassembled WGS sequence"/>
</dbReference>
<dbReference type="Pfam" id="PF13905">
    <property type="entry name" value="Thioredoxin_8"/>
    <property type="match status" value="1"/>
</dbReference>
<evidence type="ECO:0000313" key="2">
    <source>
        <dbReference type="EMBL" id="MEE6262203.1"/>
    </source>
</evidence>
<sequence length="187" mass="19702">MLSAVLVAVVVLLSMVTGLNLLLTFGMIRRLRVHSEILRAGRSGAASNADIMLPAGAWPAPFAGATTTAGEPLTRDDLRGVLVGFFAHDCDGCRRQLPEFVTLVRSLGRERVVAVVVDGDADANRATLAALEPVARVVTEPHDGPLQRAFAVRGFPAMGVLDADGRVTGATMAVTHLPAFLPDRLPS</sequence>
<name>A0ABU7S0E3_9ACTN</name>
<gene>
    <name evidence="2" type="ORF">V1633_27330</name>
</gene>
<dbReference type="InterPro" id="IPR012336">
    <property type="entry name" value="Thioredoxin-like_fold"/>
</dbReference>
<dbReference type="EMBL" id="JAZGQK010000026">
    <property type="protein sequence ID" value="MEE6262203.1"/>
    <property type="molecule type" value="Genomic_DNA"/>
</dbReference>
<feature type="domain" description="Thioredoxin" evidence="1">
    <location>
        <begin position="54"/>
        <end position="187"/>
    </location>
</feature>
<reference evidence="2 3" key="1">
    <citation type="submission" date="2024-01" db="EMBL/GenBank/DDBJ databases">
        <title>Genome insights into Plantactinospora sonchi sp. nov.</title>
        <authorList>
            <person name="Wang L."/>
        </authorList>
    </citation>
    <scope>NUCLEOTIDE SEQUENCE [LARGE SCALE GENOMIC DNA]</scope>
    <source>
        <strain evidence="2 3">NEAU-QY2</strain>
    </source>
</reference>
<evidence type="ECO:0000259" key="1">
    <source>
        <dbReference type="PROSITE" id="PS51352"/>
    </source>
</evidence>
<dbReference type="RefSeq" id="WP_331217237.1">
    <property type="nucleotide sequence ID" value="NZ_JAZGQK010000026.1"/>
</dbReference>
<dbReference type="InterPro" id="IPR013766">
    <property type="entry name" value="Thioredoxin_domain"/>
</dbReference>
<protein>
    <submittedName>
        <fullName evidence="2">Thioredoxin-like domain-containing protein</fullName>
    </submittedName>
</protein>
<comment type="caution">
    <text evidence="2">The sequence shown here is derived from an EMBL/GenBank/DDBJ whole genome shotgun (WGS) entry which is preliminary data.</text>
</comment>
<dbReference type="PROSITE" id="PS51352">
    <property type="entry name" value="THIOREDOXIN_2"/>
    <property type="match status" value="1"/>
</dbReference>
<dbReference type="Gene3D" id="3.40.30.10">
    <property type="entry name" value="Glutaredoxin"/>
    <property type="match status" value="1"/>
</dbReference>
<evidence type="ECO:0000313" key="3">
    <source>
        <dbReference type="Proteomes" id="UP001332243"/>
    </source>
</evidence>
<proteinExistence type="predicted"/>
<accession>A0ABU7S0E3</accession>
<keyword evidence="3" id="KW-1185">Reference proteome</keyword>
<dbReference type="SUPFAM" id="SSF52833">
    <property type="entry name" value="Thioredoxin-like"/>
    <property type="match status" value="1"/>
</dbReference>